<dbReference type="InterPro" id="IPR044929">
    <property type="entry name" value="DNA/RNA_non-sp_Endonuclease_sf"/>
</dbReference>
<keyword evidence="2" id="KW-0540">Nuclease</keyword>
<feature type="signal peptide" evidence="6">
    <location>
        <begin position="1"/>
        <end position="16"/>
    </location>
</feature>
<protein>
    <submittedName>
        <fullName evidence="10">Uncharacterized protein LOC107272885</fullName>
    </submittedName>
</protein>
<dbReference type="AlphaFoldDB" id="A0AAJ7FSF0"/>
<dbReference type="GO" id="GO:0004521">
    <property type="term" value="F:RNA endonuclease activity"/>
    <property type="evidence" value="ECO:0007669"/>
    <property type="project" value="TreeGrafter"/>
</dbReference>
<dbReference type="GO" id="GO:0046872">
    <property type="term" value="F:metal ion binding"/>
    <property type="evidence" value="ECO:0007669"/>
    <property type="project" value="UniProtKB-KW"/>
</dbReference>
<dbReference type="KEGG" id="ccin:107272885"/>
<organism evidence="9 10">
    <name type="scientific">Cephus cinctus</name>
    <name type="common">Wheat stem sawfly</name>
    <dbReference type="NCBI Taxonomy" id="211228"/>
    <lineage>
        <taxon>Eukaryota</taxon>
        <taxon>Metazoa</taxon>
        <taxon>Ecdysozoa</taxon>
        <taxon>Arthropoda</taxon>
        <taxon>Hexapoda</taxon>
        <taxon>Insecta</taxon>
        <taxon>Pterygota</taxon>
        <taxon>Neoptera</taxon>
        <taxon>Endopterygota</taxon>
        <taxon>Hymenoptera</taxon>
        <taxon>Cephoidea</taxon>
        <taxon>Cephidae</taxon>
        <taxon>Cephus</taxon>
    </lineage>
</organism>
<feature type="active site" description="Proton acceptor" evidence="4">
    <location>
        <position position="233"/>
    </location>
</feature>
<accession>A0AAJ7FSF0</accession>
<dbReference type="SMART" id="SM00892">
    <property type="entry name" value="Endonuclease_NS"/>
    <property type="match status" value="1"/>
</dbReference>
<dbReference type="Proteomes" id="UP000694920">
    <property type="component" value="Unplaced"/>
</dbReference>
<keyword evidence="3" id="KW-0378">Hydrolase</keyword>
<proteinExistence type="inferred from homology"/>
<comment type="similarity">
    <text evidence="1">Belongs to the DNA/RNA non-specific endonuclease family.</text>
</comment>
<dbReference type="SMART" id="SM00477">
    <property type="entry name" value="NUC"/>
    <property type="match status" value="1"/>
</dbReference>
<evidence type="ECO:0000256" key="4">
    <source>
        <dbReference type="PIRSR" id="PIRSR640255-1"/>
    </source>
</evidence>
<evidence type="ECO:0000313" key="10">
    <source>
        <dbReference type="RefSeq" id="XP_015605998.1"/>
    </source>
</evidence>
<dbReference type="InterPro" id="IPR001604">
    <property type="entry name" value="Endo_G_ENPP1-like_dom"/>
</dbReference>
<evidence type="ECO:0000259" key="7">
    <source>
        <dbReference type="SMART" id="SM00477"/>
    </source>
</evidence>
<dbReference type="PANTHER" id="PTHR13966">
    <property type="entry name" value="ENDONUCLEASE RELATED"/>
    <property type="match status" value="1"/>
</dbReference>
<evidence type="ECO:0000256" key="2">
    <source>
        <dbReference type="ARBA" id="ARBA00022722"/>
    </source>
</evidence>
<evidence type="ECO:0000256" key="6">
    <source>
        <dbReference type="SAM" id="SignalP"/>
    </source>
</evidence>
<dbReference type="PANTHER" id="PTHR13966:SF19">
    <property type="entry name" value="NUCLEASE EXOG, MITOCHONDRIAL"/>
    <property type="match status" value="1"/>
</dbReference>
<reference evidence="10" key="1">
    <citation type="submission" date="2025-08" db="UniProtKB">
        <authorList>
            <consortium name="RefSeq"/>
        </authorList>
    </citation>
    <scope>IDENTIFICATION</scope>
</reference>
<dbReference type="Pfam" id="PF01223">
    <property type="entry name" value="Endonuclease_NS"/>
    <property type="match status" value="1"/>
</dbReference>
<keyword evidence="9" id="KW-1185">Reference proteome</keyword>
<dbReference type="GeneID" id="107272885"/>
<dbReference type="GO" id="GO:0005634">
    <property type="term" value="C:nucleus"/>
    <property type="evidence" value="ECO:0007669"/>
    <property type="project" value="TreeGrafter"/>
</dbReference>
<dbReference type="GO" id="GO:0006309">
    <property type="term" value="P:apoptotic DNA fragmentation"/>
    <property type="evidence" value="ECO:0007669"/>
    <property type="project" value="TreeGrafter"/>
</dbReference>
<gene>
    <name evidence="10" type="primary">LOC107272885</name>
</gene>
<dbReference type="RefSeq" id="XP_015605998.1">
    <property type="nucleotide sequence ID" value="XM_015750512.2"/>
</dbReference>
<evidence type="ECO:0000256" key="1">
    <source>
        <dbReference type="ARBA" id="ARBA00010052"/>
    </source>
</evidence>
<dbReference type="InterPro" id="IPR044925">
    <property type="entry name" value="His-Me_finger_sf"/>
</dbReference>
<dbReference type="GO" id="GO:0000014">
    <property type="term" value="F:single-stranded DNA endodeoxyribonuclease activity"/>
    <property type="evidence" value="ECO:0007669"/>
    <property type="project" value="TreeGrafter"/>
</dbReference>
<dbReference type="GO" id="GO:0005743">
    <property type="term" value="C:mitochondrial inner membrane"/>
    <property type="evidence" value="ECO:0007669"/>
    <property type="project" value="TreeGrafter"/>
</dbReference>
<dbReference type="InterPro" id="IPR020821">
    <property type="entry name" value="ENPP1-3/EXOG-like_nuc-like"/>
</dbReference>
<dbReference type="InterPro" id="IPR040255">
    <property type="entry name" value="Non-specific_endonuclease"/>
</dbReference>
<name>A0AAJ7FSF0_CEPCN</name>
<dbReference type="SUPFAM" id="SSF54060">
    <property type="entry name" value="His-Me finger endonucleases"/>
    <property type="match status" value="1"/>
</dbReference>
<evidence type="ECO:0000256" key="5">
    <source>
        <dbReference type="PIRSR" id="PIRSR640255-2"/>
    </source>
</evidence>
<dbReference type="GO" id="GO:0003676">
    <property type="term" value="F:nucleic acid binding"/>
    <property type="evidence" value="ECO:0007669"/>
    <property type="project" value="InterPro"/>
</dbReference>
<feature type="binding site" evidence="5">
    <location>
        <position position="263"/>
    </location>
    <ligand>
        <name>Mg(2+)</name>
        <dbReference type="ChEBI" id="CHEBI:18420"/>
        <note>catalytic</note>
    </ligand>
</feature>
<feature type="chain" id="PRO_5042510490" evidence="6">
    <location>
        <begin position="17"/>
        <end position="404"/>
    </location>
</feature>
<evidence type="ECO:0000259" key="8">
    <source>
        <dbReference type="SMART" id="SM00892"/>
    </source>
</evidence>
<dbReference type="FunFam" id="3.40.570.10:FF:000007">
    <property type="entry name" value="Alkaline nuclease"/>
    <property type="match status" value="1"/>
</dbReference>
<feature type="domain" description="ENPP1-3/EXOG-like endonuclease/phosphodiesterase" evidence="7">
    <location>
        <begin position="185"/>
        <end position="373"/>
    </location>
</feature>
<evidence type="ECO:0000313" key="9">
    <source>
        <dbReference type="Proteomes" id="UP000694920"/>
    </source>
</evidence>
<feature type="domain" description="DNA/RNA non-specific endonuclease/pyrophosphatase/phosphodiesterase" evidence="8">
    <location>
        <begin position="145"/>
        <end position="387"/>
    </location>
</feature>
<dbReference type="Gene3D" id="3.40.570.10">
    <property type="entry name" value="Extracellular Endonuclease, subunit A"/>
    <property type="match status" value="1"/>
</dbReference>
<keyword evidence="5" id="KW-0479">Metal-binding</keyword>
<sequence>MFYVILALAVLASANARSTRRTGCTININSDLLDPQPLLLVANATEPIFVDPVDTWGTLEFAVGESVRLVCPGSSNYLVNVGPKKVSDANAVCVGGKIFSIGSTRYQFSSLVCQSLAWHECRRTGKRCLGTYTQVEIGFNVGNGFFRVIEVCRDDDTYTTLYTKSNLTKGIGGYQRGYPRPNWLSGSFYSRYNMNAQYRRATQIATVSTVVNSTILGASYVHTNTDYYFSRGHMVAKADFVYGSAMRATFWYVNSAPQWQTFNGGNWNSLESDVRSFASSRQLDLTIYTGVHGISSLADINGVEQPMYFYARGNARGLPVPKFYWKVIYDPISKKASAFVGVNDPHVSKLTDDYFICTDISSKFNWLTWVADSIELGISYACTYDDLRAAIPTVPKIKVNGILV</sequence>
<keyword evidence="3" id="KW-0255">Endonuclease</keyword>
<evidence type="ECO:0000256" key="3">
    <source>
        <dbReference type="ARBA" id="ARBA00022759"/>
    </source>
</evidence>
<keyword evidence="6" id="KW-0732">Signal</keyword>